<feature type="region of interest" description="Disordered" evidence="1">
    <location>
        <begin position="30"/>
        <end position="50"/>
    </location>
</feature>
<proteinExistence type="predicted"/>
<feature type="region of interest" description="Disordered" evidence="1">
    <location>
        <begin position="177"/>
        <end position="211"/>
    </location>
</feature>
<reference evidence="2 3" key="1">
    <citation type="journal article" date="2016" name="BMC Genomics">
        <title>Comparative genomic and transcriptomic analyses of the Fuzhuan brick tea-fermentation fungus Aspergillus cristatus.</title>
        <authorList>
            <person name="Ge Y."/>
            <person name="Wang Y."/>
            <person name="Liu Y."/>
            <person name="Tan Y."/>
            <person name="Ren X."/>
            <person name="Zhang X."/>
            <person name="Hyde K.D."/>
            <person name="Liu Y."/>
            <person name="Liu Z."/>
        </authorList>
    </citation>
    <scope>NUCLEOTIDE SEQUENCE [LARGE SCALE GENOMIC DNA]</scope>
    <source>
        <strain evidence="2 3">GZAAS20.1005</strain>
    </source>
</reference>
<comment type="caution">
    <text evidence="2">The sequence shown here is derived from an EMBL/GenBank/DDBJ whole genome shotgun (WGS) entry which is preliminary data.</text>
</comment>
<dbReference type="PANTHER" id="PTHR38887:SF1">
    <property type="entry name" value="RAS MODIFICATION PROTEIN ERF4"/>
    <property type="match status" value="1"/>
</dbReference>
<dbReference type="EMBL" id="JXNT01000027">
    <property type="protein sequence ID" value="ODM14354.1"/>
    <property type="molecule type" value="Genomic_DNA"/>
</dbReference>
<dbReference type="Proteomes" id="UP000094569">
    <property type="component" value="Unassembled WGS sequence"/>
</dbReference>
<evidence type="ECO:0000313" key="2">
    <source>
        <dbReference type="EMBL" id="ODM14354.1"/>
    </source>
</evidence>
<dbReference type="VEuPathDB" id="FungiDB:SI65_10189"/>
<gene>
    <name evidence="2" type="ORF">SI65_10189</name>
</gene>
<name>A0A1E3B0A1_ASPCR</name>
<evidence type="ECO:0000313" key="3">
    <source>
        <dbReference type="Proteomes" id="UP000094569"/>
    </source>
</evidence>
<accession>A0A1E3B0A1</accession>
<sequence>MCQARHQQSYMKSMKAGKNRSWEEFNKGLATNCASSPDNPESTPTPAPPEIPPLLLLPNPAPRHQAVMGDRIIIRTILLHGGQRNAAGRRDLREGKARVGGCIAGNAAKEELDNGKRNRHGSVLALYSIRIGKSVDSAESAEVLSLQLPPSLSIARTEMDNHHNAVHDAVYDEQYGAGDEFTPDEAPPPYSLLPESGLTQNQTDDDPSARMPKPCVVPQTAQTYHGSIYRPFARAYSPDLLPHGITRSDFIAFVDGLNEVWLADPYLQAISVSGNVLNFMPLLETQIVGLGVTVAAEYGSIKLSQMRTEAYLRLANTELFKPKGLRVQILKTWEMMHTAGIPRTVLQLRPVGEDERFEDLDDTDTEKGQERKYDPQLRRMEALKDYVMPLTFDPGRPSSDNWLKQASEKQERFFSERQNSIIRGKREKAAKQVSEAESAERELNRQADELESAKAKASARAAERLSGPLGESNQGQLWIQEDLEKELKKLDKQLQRVSREREKKVTRKVQQSERRLHRVEKREHRIAQKVMWIVVSADDETGFENHLMEHTTYME</sequence>
<evidence type="ECO:0000256" key="1">
    <source>
        <dbReference type="SAM" id="MobiDB-lite"/>
    </source>
</evidence>
<feature type="region of interest" description="Disordered" evidence="1">
    <location>
        <begin position="425"/>
        <end position="471"/>
    </location>
</feature>
<dbReference type="STRING" id="573508.A0A1E3B0A1"/>
<organism evidence="2 3">
    <name type="scientific">Aspergillus cristatus</name>
    <name type="common">Chinese Fuzhuan brick tea-fermentation fungus</name>
    <name type="synonym">Eurotium cristatum</name>
    <dbReference type="NCBI Taxonomy" id="573508"/>
    <lineage>
        <taxon>Eukaryota</taxon>
        <taxon>Fungi</taxon>
        <taxon>Dikarya</taxon>
        <taxon>Ascomycota</taxon>
        <taxon>Pezizomycotina</taxon>
        <taxon>Eurotiomycetes</taxon>
        <taxon>Eurotiomycetidae</taxon>
        <taxon>Eurotiales</taxon>
        <taxon>Aspergillaceae</taxon>
        <taxon>Aspergillus</taxon>
        <taxon>Aspergillus subgen. Aspergillus</taxon>
    </lineage>
</organism>
<dbReference type="PANTHER" id="PTHR38887">
    <property type="entry name" value="CHROMOSOME 21, WHOLE GENOME SHOTGUN SEQUENCE"/>
    <property type="match status" value="1"/>
</dbReference>
<protein>
    <submittedName>
        <fullName evidence="2">Uncharacterized protein</fullName>
    </submittedName>
</protein>
<keyword evidence="3" id="KW-1185">Reference proteome</keyword>
<dbReference type="OrthoDB" id="3068835at2759"/>
<feature type="compositionally biased region" description="Low complexity" evidence="1">
    <location>
        <begin position="455"/>
        <end position="466"/>
    </location>
</feature>
<dbReference type="InterPro" id="IPR053221">
    <property type="entry name" value="Burnettramic_acid_biosynth"/>
</dbReference>
<dbReference type="AlphaFoldDB" id="A0A1E3B0A1"/>
<feature type="compositionally biased region" description="Basic and acidic residues" evidence="1">
    <location>
        <begin position="438"/>
        <end position="454"/>
    </location>
</feature>